<evidence type="ECO:0000256" key="1">
    <source>
        <dbReference type="SAM" id="MobiDB-lite"/>
    </source>
</evidence>
<dbReference type="RefSeq" id="XP_022476212.1">
    <property type="nucleotide sequence ID" value="XM_022617198.1"/>
</dbReference>
<feature type="region of interest" description="Disordered" evidence="1">
    <location>
        <begin position="82"/>
        <end position="114"/>
    </location>
</feature>
<keyword evidence="3" id="KW-1185">Reference proteome</keyword>
<feature type="compositionally biased region" description="Basic and acidic residues" evidence="1">
    <location>
        <begin position="88"/>
        <end position="114"/>
    </location>
</feature>
<organism evidence="2 3">
    <name type="scientific">Colletotrichum orchidophilum</name>
    <dbReference type="NCBI Taxonomy" id="1209926"/>
    <lineage>
        <taxon>Eukaryota</taxon>
        <taxon>Fungi</taxon>
        <taxon>Dikarya</taxon>
        <taxon>Ascomycota</taxon>
        <taxon>Pezizomycotina</taxon>
        <taxon>Sordariomycetes</taxon>
        <taxon>Hypocreomycetidae</taxon>
        <taxon>Glomerellales</taxon>
        <taxon>Glomerellaceae</taxon>
        <taxon>Colletotrichum</taxon>
    </lineage>
</organism>
<dbReference type="Proteomes" id="UP000176998">
    <property type="component" value="Unassembled WGS sequence"/>
</dbReference>
<dbReference type="AlphaFoldDB" id="A0A1G4BCE3"/>
<dbReference type="GeneID" id="34558708"/>
<accession>A0A1G4BCE3</accession>
<reference evidence="2 3" key="1">
    <citation type="submission" date="2016-09" db="EMBL/GenBank/DDBJ databases">
        <authorList>
            <person name="Capua I."/>
            <person name="De Benedictis P."/>
            <person name="Joannis T."/>
            <person name="Lombin L.H."/>
            <person name="Cattoli G."/>
        </authorList>
    </citation>
    <scope>NUCLEOTIDE SEQUENCE [LARGE SCALE GENOMIC DNA]</scope>
    <source>
        <strain evidence="2 3">IMI 309357</strain>
    </source>
</reference>
<dbReference type="EMBL" id="MJBS01000039">
    <property type="protein sequence ID" value="OHE99063.1"/>
    <property type="molecule type" value="Genomic_DNA"/>
</dbReference>
<comment type="caution">
    <text evidence="2">The sequence shown here is derived from an EMBL/GenBank/DDBJ whole genome shotgun (WGS) entry which is preliminary data.</text>
</comment>
<protein>
    <submittedName>
        <fullName evidence="2">Uncharacterized protein</fullName>
    </submittedName>
</protein>
<gene>
    <name evidence="2" type="ORF">CORC01_05555</name>
</gene>
<evidence type="ECO:0000313" key="3">
    <source>
        <dbReference type="Proteomes" id="UP000176998"/>
    </source>
</evidence>
<proteinExistence type="predicted"/>
<sequence>MRTQSREKQAQTATACSLDLGPLSGQSGQGQKQKGRHLMLFTVTVRASRASRDEIEPIMLLALELDARRSLVSDVLQQGYRHNARSRASVDGHNDQSEVRRRASGVEERTGRHGRGREVDLSLFAKMPFSQREMMHGRRYVVAW</sequence>
<evidence type="ECO:0000313" key="2">
    <source>
        <dbReference type="EMBL" id="OHE99063.1"/>
    </source>
</evidence>
<feature type="region of interest" description="Disordered" evidence="1">
    <location>
        <begin position="1"/>
        <end position="34"/>
    </location>
</feature>
<name>A0A1G4BCE3_9PEZI</name>